<reference evidence="6 7" key="1">
    <citation type="submission" date="2016-11" db="EMBL/GenBank/DDBJ databases">
        <authorList>
            <person name="Hagglund E."/>
            <person name="Bystrom M."/>
            <person name="Naslund J."/>
            <person name="Stenberg P."/>
            <person name="Sjodin A."/>
        </authorList>
    </citation>
    <scope>NUCLEOTIDE SEQUENCE [LARGE SCALE GENOMIC DNA]</scope>
    <source>
        <strain evidence="6 7">CCUG 58020</strain>
    </source>
</reference>
<feature type="transmembrane region" description="Helical" evidence="5">
    <location>
        <begin position="177"/>
        <end position="198"/>
    </location>
</feature>
<gene>
    <name evidence="6" type="ORF">FSC454_03835</name>
</gene>
<dbReference type="InterPro" id="IPR002797">
    <property type="entry name" value="Polysacc_synth"/>
</dbReference>
<keyword evidence="7" id="KW-1185">Reference proteome</keyword>
<feature type="transmembrane region" description="Helical" evidence="5">
    <location>
        <begin position="337"/>
        <end position="358"/>
    </location>
</feature>
<feature type="transmembrane region" description="Helical" evidence="5">
    <location>
        <begin position="299"/>
        <end position="317"/>
    </location>
</feature>
<protein>
    <submittedName>
        <fullName evidence="6">O-unit flippase</fullName>
    </submittedName>
</protein>
<dbReference type="PANTHER" id="PTHR43424">
    <property type="entry name" value="LOCUS PUTATIVE PROTEIN 1-RELATED"/>
    <property type="match status" value="1"/>
</dbReference>
<evidence type="ECO:0000256" key="2">
    <source>
        <dbReference type="ARBA" id="ARBA00022692"/>
    </source>
</evidence>
<feature type="transmembrane region" description="Helical" evidence="5">
    <location>
        <begin position="118"/>
        <end position="138"/>
    </location>
</feature>
<dbReference type="KEGG" id="fhi:FSC454_03835"/>
<dbReference type="CDD" id="cd13128">
    <property type="entry name" value="MATE_Wzx_like"/>
    <property type="match status" value="1"/>
</dbReference>
<dbReference type="Pfam" id="PF01943">
    <property type="entry name" value="Polysacc_synt"/>
    <property type="match status" value="1"/>
</dbReference>
<feature type="transmembrane region" description="Helical" evidence="5">
    <location>
        <begin position="259"/>
        <end position="278"/>
    </location>
</feature>
<feature type="transmembrane region" description="Helical" evidence="5">
    <location>
        <begin position="52"/>
        <end position="74"/>
    </location>
</feature>
<feature type="transmembrane region" description="Helical" evidence="5">
    <location>
        <begin position="390"/>
        <end position="407"/>
    </location>
</feature>
<evidence type="ECO:0000256" key="3">
    <source>
        <dbReference type="ARBA" id="ARBA00022989"/>
    </source>
</evidence>
<dbReference type="Proteomes" id="UP000182459">
    <property type="component" value="Chromosome"/>
</dbReference>
<evidence type="ECO:0000256" key="4">
    <source>
        <dbReference type="ARBA" id="ARBA00023136"/>
    </source>
</evidence>
<dbReference type="PANTHER" id="PTHR43424:SF1">
    <property type="entry name" value="LOCUS PUTATIVE PROTEIN 1-RELATED"/>
    <property type="match status" value="1"/>
</dbReference>
<feature type="transmembrane region" description="Helical" evidence="5">
    <location>
        <begin position="86"/>
        <end position="112"/>
    </location>
</feature>
<dbReference type="InterPro" id="IPR052556">
    <property type="entry name" value="PolySynth_Transporter"/>
</dbReference>
<feature type="transmembrane region" description="Helical" evidence="5">
    <location>
        <begin position="20"/>
        <end position="40"/>
    </location>
</feature>
<dbReference type="GO" id="GO:0016020">
    <property type="term" value="C:membrane"/>
    <property type="evidence" value="ECO:0007669"/>
    <property type="project" value="UniProtKB-SubCell"/>
</dbReference>
<proteinExistence type="predicted"/>
<evidence type="ECO:0000313" key="6">
    <source>
        <dbReference type="EMBL" id="APD50321.1"/>
    </source>
</evidence>
<feature type="transmembrane region" description="Helical" evidence="5">
    <location>
        <begin position="365"/>
        <end position="384"/>
    </location>
</feature>
<feature type="transmembrane region" description="Helical" evidence="5">
    <location>
        <begin position="150"/>
        <end position="171"/>
    </location>
</feature>
<keyword evidence="2 5" id="KW-0812">Transmembrane</keyword>
<accession>A0AAC9NP04</accession>
<keyword evidence="3 5" id="KW-1133">Transmembrane helix</keyword>
<sequence length="434" mass="48725">MTINLKLSEGFKRYFLNTGWLFIGNISRMLASLLVGIWVARYLGPKEFGVLSYASSFVTLFSVLTTLGLDGIVVRELVKDSSKSNNILGTAFGLKLLGFFALLIILLGVLYFAEESLYTKSIIFVVALSTMMQSFNVLDFYFQSQVKSKFVALANLISLVISSITKIILILCGAELIYFAAVVVLDSFTLSLGFIYFYQSKKFGDIKNWRFKFAVAKSLLRDSWPLILSGLAISIYMNIDQVMINHMLGSQEVGQFAAAVRISTVWYFIPVVISSSLFPAIINAKKVSEQLYYTRLQRLYDLMVWMAIAIALPMTFLSDWVVNLLYGQQYNQAGSVLMIHIWAGVFVALGVASGKWFLTEDLQRLALYRTLYGVLINVFLNVVLIPEYGIIGAAISTLFSQIVVCYVSDLLNSRTRKTFYVKTKSLVLIGWISK</sequence>
<evidence type="ECO:0000313" key="7">
    <source>
        <dbReference type="Proteomes" id="UP000182459"/>
    </source>
</evidence>
<comment type="subcellular location">
    <subcellularLocation>
        <location evidence="1">Membrane</location>
        <topology evidence="1">Multi-pass membrane protein</topology>
    </subcellularLocation>
</comment>
<evidence type="ECO:0000256" key="5">
    <source>
        <dbReference type="SAM" id="Phobius"/>
    </source>
</evidence>
<keyword evidence="4 5" id="KW-0472">Membrane</keyword>
<organism evidence="6 7">
    <name type="scientific">Francisella hispaniensis FSC454</name>
    <dbReference type="NCBI Taxonomy" id="1088883"/>
    <lineage>
        <taxon>Bacteria</taxon>
        <taxon>Pseudomonadati</taxon>
        <taxon>Pseudomonadota</taxon>
        <taxon>Gammaproteobacteria</taxon>
        <taxon>Thiotrichales</taxon>
        <taxon>Francisellaceae</taxon>
        <taxon>Francisella</taxon>
    </lineage>
</organism>
<dbReference type="RefSeq" id="WP_066044684.1">
    <property type="nucleotide sequence ID" value="NZ_LUFR01000001.1"/>
</dbReference>
<dbReference type="EMBL" id="CP018093">
    <property type="protein sequence ID" value="APD50321.1"/>
    <property type="molecule type" value="Genomic_DNA"/>
</dbReference>
<name>A0AAC9NP04_9GAMM</name>
<dbReference type="AlphaFoldDB" id="A0AAC9NP04"/>
<evidence type="ECO:0000256" key="1">
    <source>
        <dbReference type="ARBA" id="ARBA00004141"/>
    </source>
</evidence>
<feature type="transmembrane region" description="Helical" evidence="5">
    <location>
        <begin position="219"/>
        <end position="239"/>
    </location>
</feature>